<dbReference type="EMBL" id="LR798359">
    <property type="protein sequence ID" value="CAB5225942.1"/>
    <property type="molecule type" value="Genomic_DNA"/>
</dbReference>
<evidence type="ECO:0000313" key="2">
    <source>
        <dbReference type="EMBL" id="CAB5225942.1"/>
    </source>
</evidence>
<dbReference type="EMBL" id="LR796599">
    <property type="protein sequence ID" value="CAB4153601.1"/>
    <property type="molecule type" value="Genomic_DNA"/>
</dbReference>
<evidence type="ECO:0000313" key="1">
    <source>
        <dbReference type="EMBL" id="CAB4153601.1"/>
    </source>
</evidence>
<name>A0A6J7XAJ4_9CAUD</name>
<organism evidence="2">
    <name type="scientific">uncultured Caudovirales phage</name>
    <dbReference type="NCBI Taxonomy" id="2100421"/>
    <lineage>
        <taxon>Viruses</taxon>
        <taxon>Duplodnaviria</taxon>
        <taxon>Heunggongvirae</taxon>
        <taxon>Uroviricota</taxon>
        <taxon>Caudoviricetes</taxon>
        <taxon>Peduoviridae</taxon>
        <taxon>Maltschvirus</taxon>
        <taxon>Maltschvirus maltsch</taxon>
    </lineage>
</organism>
<sequence>MRNLAIILAFLTSVASAETVITPSGTYITSTVGSTTYVNQTGRVPGNSGSVTPVMTAPASGSNTYVTPTGTYMTSRVGSTTYVIQTSKGSGTRK</sequence>
<protein>
    <submittedName>
        <fullName evidence="2">Uncharacterized protein</fullName>
    </submittedName>
</protein>
<reference evidence="2" key="1">
    <citation type="submission" date="2020-05" db="EMBL/GenBank/DDBJ databases">
        <authorList>
            <person name="Chiriac C."/>
            <person name="Salcher M."/>
            <person name="Ghai R."/>
            <person name="Kavagutti S V."/>
        </authorList>
    </citation>
    <scope>NUCLEOTIDE SEQUENCE</scope>
</reference>
<proteinExistence type="predicted"/>
<gene>
    <name evidence="1" type="ORF">UFOVP640_10</name>
    <name evidence="2" type="ORF">UFOVP759_14</name>
</gene>
<accession>A0A6J7XAJ4</accession>